<comment type="caution">
    <text evidence="2">The sequence shown here is derived from an EMBL/GenBank/DDBJ whole genome shotgun (WGS) entry which is preliminary data.</text>
</comment>
<feature type="compositionally biased region" description="Polar residues" evidence="1">
    <location>
        <begin position="171"/>
        <end position="226"/>
    </location>
</feature>
<dbReference type="Proteomes" id="UP001292094">
    <property type="component" value="Unassembled WGS sequence"/>
</dbReference>
<proteinExistence type="predicted"/>
<gene>
    <name evidence="2" type="ORF">Pmani_003304</name>
</gene>
<protein>
    <submittedName>
        <fullName evidence="2">Uncharacterized protein</fullName>
    </submittedName>
</protein>
<evidence type="ECO:0000313" key="3">
    <source>
        <dbReference type="Proteomes" id="UP001292094"/>
    </source>
</evidence>
<reference evidence="2" key="1">
    <citation type="submission" date="2023-11" db="EMBL/GenBank/DDBJ databases">
        <title>Genome assemblies of two species of porcelain crab, Petrolisthes cinctipes and Petrolisthes manimaculis (Anomura: Porcellanidae).</title>
        <authorList>
            <person name="Angst P."/>
        </authorList>
    </citation>
    <scope>NUCLEOTIDE SEQUENCE</scope>
    <source>
        <strain evidence="2">PB745_02</strain>
        <tissue evidence="2">Gill</tissue>
    </source>
</reference>
<feature type="compositionally biased region" description="Basic and acidic residues" evidence="1">
    <location>
        <begin position="294"/>
        <end position="317"/>
    </location>
</feature>
<name>A0AAE1QFW8_9EUCA</name>
<organism evidence="2 3">
    <name type="scientific">Petrolisthes manimaculis</name>
    <dbReference type="NCBI Taxonomy" id="1843537"/>
    <lineage>
        <taxon>Eukaryota</taxon>
        <taxon>Metazoa</taxon>
        <taxon>Ecdysozoa</taxon>
        <taxon>Arthropoda</taxon>
        <taxon>Crustacea</taxon>
        <taxon>Multicrustacea</taxon>
        <taxon>Malacostraca</taxon>
        <taxon>Eumalacostraca</taxon>
        <taxon>Eucarida</taxon>
        <taxon>Decapoda</taxon>
        <taxon>Pleocyemata</taxon>
        <taxon>Anomura</taxon>
        <taxon>Galatheoidea</taxon>
        <taxon>Porcellanidae</taxon>
        <taxon>Petrolisthes</taxon>
    </lineage>
</organism>
<evidence type="ECO:0000256" key="1">
    <source>
        <dbReference type="SAM" id="MobiDB-lite"/>
    </source>
</evidence>
<feature type="region of interest" description="Disordered" evidence="1">
    <location>
        <begin position="131"/>
        <end position="343"/>
    </location>
</feature>
<evidence type="ECO:0000313" key="2">
    <source>
        <dbReference type="EMBL" id="KAK4326139.1"/>
    </source>
</evidence>
<dbReference type="AlphaFoldDB" id="A0AAE1QFW8"/>
<dbReference type="EMBL" id="JAWZYT010000242">
    <property type="protein sequence ID" value="KAK4326139.1"/>
    <property type="molecule type" value="Genomic_DNA"/>
</dbReference>
<sequence length="343" mass="37632">MLRERYILFLSTTNRDRIERFEDSEGDSQAEIINFYPYEDPLPSIILPSYLDYAYGRTLFPQGRSSPLPSYSDTTHQDSDPYVSNLEGLVEQFLYAPRPLQPRDFRSLWVSRPLTHNVVIPLDDNVVNSAISQGCDGNPPIPQPDDGDSTIYQPDDGDSTIYQPDDERDSVISQANDGDSPISQSNNGDSTISQANDGDSTISQANDGDSTISQANDGDSTISQADNGDLPISQADDGDSPISQADDGDSPISQADDGDLPISQASHGLGKRKLTEECNHSDPTCSSPAKIHKKEKEAKPLKRHELEDDTTHNEYPIEVHYQGSEETDHPRETASLGSAEENS</sequence>
<keyword evidence="3" id="KW-1185">Reference proteome</keyword>
<accession>A0AAE1QFW8</accession>